<accession>A0AAN7WIL1</accession>
<keyword evidence="5" id="KW-0460">Magnesium</keyword>
<gene>
    <name evidence="8" type="ORF">RI543_004974</name>
</gene>
<organism evidence="8 9">
    <name type="scientific">Arxiozyma heterogenica</name>
    <dbReference type="NCBI Taxonomy" id="278026"/>
    <lineage>
        <taxon>Eukaryota</taxon>
        <taxon>Fungi</taxon>
        <taxon>Dikarya</taxon>
        <taxon>Ascomycota</taxon>
        <taxon>Saccharomycotina</taxon>
        <taxon>Saccharomycetes</taxon>
        <taxon>Saccharomycetales</taxon>
        <taxon>Saccharomycetaceae</taxon>
        <taxon>Arxiozyma</taxon>
    </lineage>
</organism>
<evidence type="ECO:0000256" key="2">
    <source>
        <dbReference type="ARBA" id="ARBA00001946"/>
    </source>
</evidence>
<comment type="cofactor">
    <cofactor evidence="1">
        <name>Mn(2+)</name>
        <dbReference type="ChEBI" id="CHEBI:29035"/>
    </cofactor>
</comment>
<evidence type="ECO:0000259" key="7">
    <source>
        <dbReference type="PROSITE" id="PS51462"/>
    </source>
</evidence>
<dbReference type="SUPFAM" id="SSF55811">
    <property type="entry name" value="Nudix"/>
    <property type="match status" value="1"/>
</dbReference>
<keyword evidence="9" id="KW-1185">Reference proteome</keyword>
<dbReference type="GO" id="GO:0046872">
    <property type="term" value="F:metal ion binding"/>
    <property type="evidence" value="ECO:0007669"/>
    <property type="project" value="UniProtKB-KW"/>
</dbReference>
<keyword evidence="3" id="KW-0479">Metal-binding</keyword>
<evidence type="ECO:0000256" key="3">
    <source>
        <dbReference type="ARBA" id="ARBA00022723"/>
    </source>
</evidence>
<dbReference type="PROSITE" id="PS51462">
    <property type="entry name" value="NUDIX"/>
    <property type="match status" value="1"/>
</dbReference>
<evidence type="ECO:0000256" key="6">
    <source>
        <dbReference type="ARBA" id="ARBA00023211"/>
    </source>
</evidence>
<evidence type="ECO:0000256" key="5">
    <source>
        <dbReference type="ARBA" id="ARBA00022842"/>
    </source>
</evidence>
<dbReference type="PANTHER" id="PTHR12992:SF24">
    <property type="entry name" value="PEROXISOMAL COENZYME A DIPHOSPHATASE NUDT7"/>
    <property type="match status" value="1"/>
</dbReference>
<proteinExistence type="predicted"/>
<dbReference type="GO" id="GO:0015938">
    <property type="term" value="P:coenzyme A catabolic process"/>
    <property type="evidence" value="ECO:0007669"/>
    <property type="project" value="TreeGrafter"/>
</dbReference>
<dbReference type="InterPro" id="IPR000086">
    <property type="entry name" value="NUDIX_hydrolase_dom"/>
</dbReference>
<dbReference type="AlphaFoldDB" id="A0AAN7WIL1"/>
<dbReference type="Proteomes" id="UP001306508">
    <property type="component" value="Unassembled WGS sequence"/>
</dbReference>
<dbReference type="Gene3D" id="3.90.79.10">
    <property type="entry name" value="Nucleoside Triphosphate Pyrophosphohydrolase"/>
    <property type="match status" value="1"/>
</dbReference>
<keyword evidence="4" id="KW-0378">Hydrolase</keyword>
<comment type="cofactor">
    <cofactor evidence="2">
        <name>Mg(2+)</name>
        <dbReference type="ChEBI" id="CHEBI:18420"/>
    </cofactor>
</comment>
<name>A0AAN7WIL1_9SACH</name>
<dbReference type="CDD" id="cd03426">
    <property type="entry name" value="NUDIX_CoAse_Nudt7"/>
    <property type="match status" value="1"/>
</dbReference>
<sequence length="338" mass="38581">MYFAKNLKLFQNPCTYPLNSVWPPGRRSAVLVLLFIGNRGELRVLLTKRSRKLRSFSGQVSLPGGKADSPSETFDSIARREAMEEIGLPMDPTILQNKYNMKLELASSEIPCYMSKTLLSVKPVIYFLYNSDCDIATSNTQGVSDNKYSKPLNVINFFGKLNPGETSSLFSIPINDLIYEDLKQQKYEPEYSSKISNNINWGGLIWNVKHFHYPIDNHKDVTWLNRMEDLSVSTSTSEYEDNMNYIKQIKYRDVWGLTAKIIADIAAIGNNLDINDSYKRSMGHEDLIYGLHDLGHQFQADGRSKWEKALINNKPGTKYSDVLPETFITQLKKNSLSF</sequence>
<evidence type="ECO:0000256" key="1">
    <source>
        <dbReference type="ARBA" id="ARBA00001936"/>
    </source>
</evidence>
<dbReference type="PANTHER" id="PTHR12992">
    <property type="entry name" value="NUDIX HYDROLASE"/>
    <property type="match status" value="1"/>
</dbReference>
<reference evidence="9" key="1">
    <citation type="submission" date="2023-07" db="EMBL/GenBank/DDBJ databases">
        <title>A draft genome of Kazachstania heterogenica Y-27499.</title>
        <authorList>
            <person name="Donic C."/>
            <person name="Kralova J.S."/>
            <person name="Fidel L."/>
            <person name="Ben-Dor S."/>
            <person name="Jung S."/>
        </authorList>
    </citation>
    <scope>NUCLEOTIDE SEQUENCE [LARGE SCALE GENOMIC DNA]</scope>
    <source>
        <strain evidence="9">Y27499</strain>
    </source>
</reference>
<keyword evidence="6" id="KW-0464">Manganese</keyword>
<comment type="caution">
    <text evidence="8">The sequence shown here is derived from an EMBL/GenBank/DDBJ whole genome shotgun (WGS) entry which is preliminary data.</text>
</comment>
<evidence type="ECO:0000313" key="9">
    <source>
        <dbReference type="Proteomes" id="UP001306508"/>
    </source>
</evidence>
<dbReference type="InterPro" id="IPR045121">
    <property type="entry name" value="CoAse"/>
</dbReference>
<dbReference type="InterPro" id="IPR015797">
    <property type="entry name" value="NUDIX_hydrolase-like_dom_sf"/>
</dbReference>
<dbReference type="GO" id="GO:0010945">
    <property type="term" value="F:coenzyme A diphosphatase activity"/>
    <property type="evidence" value="ECO:0007669"/>
    <property type="project" value="InterPro"/>
</dbReference>
<dbReference type="EMBL" id="JAWIZZ010000071">
    <property type="protein sequence ID" value="KAK5773665.1"/>
    <property type="molecule type" value="Genomic_DNA"/>
</dbReference>
<protein>
    <recommendedName>
        <fullName evidence="7">Nudix hydrolase domain-containing protein</fullName>
    </recommendedName>
</protein>
<evidence type="ECO:0000313" key="8">
    <source>
        <dbReference type="EMBL" id="KAK5773665.1"/>
    </source>
</evidence>
<dbReference type="Pfam" id="PF00293">
    <property type="entry name" value="NUDIX"/>
    <property type="match status" value="1"/>
</dbReference>
<feature type="domain" description="Nudix hydrolase" evidence="7">
    <location>
        <begin position="25"/>
        <end position="197"/>
    </location>
</feature>
<evidence type="ECO:0000256" key="4">
    <source>
        <dbReference type="ARBA" id="ARBA00022801"/>
    </source>
</evidence>